<dbReference type="AlphaFoldDB" id="A0A174ZIF7"/>
<dbReference type="CDD" id="cd00609">
    <property type="entry name" value="AAT_like"/>
    <property type="match status" value="1"/>
</dbReference>
<dbReference type="InterPro" id="IPR000524">
    <property type="entry name" value="Tscrpt_reg_HTH_GntR"/>
</dbReference>
<evidence type="ECO:0000313" key="8">
    <source>
        <dbReference type="Proteomes" id="UP000095780"/>
    </source>
</evidence>
<evidence type="ECO:0000256" key="5">
    <source>
        <dbReference type="ARBA" id="ARBA00023163"/>
    </source>
</evidence>
<dbReference type="InterPro" id="IPR015421">
    <property type="entry name" value="PyrdxlP-dep_Trfase_major"/>
</dbReference>
<dbReference type="PANTHER" id="PTHR46577">
    <property type="entry name" value="HTH-TYPE TRANSCRIPTIONAL REGULATORY PROTEIN GABR"/>
    <property type="match status" value="1"/>
</dbReference>
<dbReference type="SMART" id="SM00345">
    <property type="entry name" value="HTH_GNTR"/>
    <property type="match status" value="1"/>
</dbReference>
<accession>A0A174ZIF7</accession>
<sequence>MLTYSFENIGKESIYEYLYKCIKKDIIEGRLVKGEHLPSKRTLAVNLGISTITVENSYGQLMSEGYIYSVPKKGYYVSDISGVARIKPIKYEVPEITAKKKTGYKSDLSSNRTDPGSFPFATWAKLMRRVITDRQDDLMKISPGEGTWELRKAIAMHLASFRDMQVTPGQIIIGAGTEYMYSLLIQLLGRDKVYCVEDPGYSKIARIYASNNVKFCYAGMDDEGMKPEAVRECMADIVHISPTHHYPTGITMPVSRRFELLAWANEKPDRYIIEDDYDSEFRMTGKTIPTMKSIDISEKVIYMNTFSRTLTPTIRISYMVLPPHLAATYQEKLDFYACTVSNFEQYALAAFIEEGYFEKHLNRMRLYYTKQREAVLSVLKEKPFKCVGRVREADSGLHFILELNTLLSDNEVKRKLEAEGIHINALSEYYHNNTDEYSHSFVISYSDMKIENFRIACSKMSELTPL</sequence>
<dbReference type="Pfam" id="PF00155">
    <property type="entry name" value="Aminotran_1_2"/>
    <property type="match status" value="1"/>
</dbReference>
<name>A0A174ZIF7_9FIRM</name>
<dbReference type="InterPro" id="IPR015424">
    <property type="entry name" value="PyrdxlP-dep_Trfase"/>
</dbReference>
<dbReference type="GO" id="GO:0003700">
    <property type="term" value="F:DNA-binding transcription factor activity"/>
    <property type="evidence" value="ECO:0007669"/>
    <property type="project" value="InterPro"/>
</dbReference>
<proteinExistence type="inferred from homology"/>
<evidence type="ECO:0000256" key="2">
    <source>
        <dbReference type="ARBA" id="ARBA00022898"/>
    </source>
</evidence>
<dbReference type="InterPro" id="IPR036388">
    <property type="entry name" value="WH-like_DNA-bd_sf"/>
</dbReference>
<dbReference type="EMBL" id="CZBV01000005">
    <property type="protein sequence ID" value="CUQ87203.1"/>
    <property type="molecule type" value="Genomic_DNA"/>
</dbReference>
<dbReference type="Proteomes" id="UP000095780">
    <property type="component" value="Unassembled WGS sequence"/>
</dbReference>
<dbReference type="InterPro" id="IPR051446">
    <property type="entry name" value="HTH_trans_reg/aminotransferase"/>
</dbReference>
<dbReference type="InterPro" id="IPR036390">
    <property type="entry name" value="WH_DNA-bd_sf"/>
</dbReference>
<feature type="domain" description="HTH gntR-type" evidence="6">
    <location>
        <begin position="12"/>
        <end position="80"/>
    </location>
</feature>
<keyword evidence="3" id="KW-0805">Transcription regulation</keyword>
<dbReference type="Gene3D" id="3.40.640.10">
    <property type="entry name" value="Type I PLP-dependent aspartate aminotransferase-like (Major domain)"/>
    <property type="match status" value="1"/>
</dbReference>
<reference evidence="7 8" key="1">
    <citation type="submission" date="2015-09" db="EMBL/GenBank/DDBJ databases">
        <authorList>
            <consortium name="Pathogen Informatics"/>
        </authorList>
    </citation>
    <scope>NUCLEOTIDE SEQUENCE [LARGE SCALE GENOMIC DNA]</scope>
    <source>
        <strain evidence="7 8">2789STDY5834878</strain>
    </source>
</reference>
<dbReference type="CDD" id="cd07377">
    <property type="entry name" value="WHTH_GntR"/>
    <property type="match status" value="1"/>
</dbReference>
<organism evidence="7 8">
    <name type="scientific">Lachnospira eligens</name>
    <dbReference type="NCBI Taxonomy" id="39485"/>
    <lineage>
        <taxon>Bacteria</taxon>
        <taxon>Bacillati</taxon>
        <taxon>Bacillota</taxon>
        <taxon>Clostridia</taxon>
        <taxon>Lachnospirales</taxon>
        <taxon>Lachnospiraceae</taxon>
        <taxon>Lachnospira</taxon>
    </lineage>
</organism>
<evidence type="ECO:0000313" key="7">
    <source>
        <dbReference type="EMBL" id="CUQ87203.1"/>
    </source>
</evidence>
<comment type="similarity">
    <text evidence="1">In the C-terminal section; belongs to the class-I pyridoxal-phosphate-dependent aminotransferase family.</text>
</comment>
<dbReference type="GO" id="GO:0030170">
    <property type="term" value="F:pyridoxal phosphate binding"/>
    <property type="evidence" value="ECO:0007669"/>
    <property type="project" value="InterPro"/>
</dbReference>
<protein>
    <submittedName>
        <fullName evidence="7">HTH-type transcriptional regulatory protein gabR</fullName>
    </submittedName>
</protein>
<dbReference type="SUPFAM" id="SSF46785">
    <property type="entry name" value="Winged helix' DNA-binding domain"/>
    <property type="match status" value="1"/>
</dbReference>
<dbReference type="Gene3D" id="1.10.10.10">
    <property type="entry name" value="Winged helix-like DNA-binding domain superfamily/Winged helix DNA-binding domain"/>
    <property type="match status" value="1"/>
</dbReference>
<evidence type="ECO:0000256" key="1">
    <source>
        <dbReference type="ARBA" id="ARBA00005384"/>
    </source>
</evidence>
<keyword evidence="2" id="KW-0663">Pyridoxal phosphate</keyword>
<dbReference type="InterPro" id="IPR004839">
    <property type="entry name" value="Aminotransferase_I/II_large"/>
</dbReference>
<evidence type="ECO:0000256" key="3">
    <source>
        <dbReference type="ARBA" id="ARBA00023015"/>
    </source>
</evidence>
<evidence type="ECO:0000259" key="6">
    <source>
        <dbReference type="PROSITE" id="PS50949"/>
    </source>
</evidence>
<dbReference type="Pfam" id="PF00392">
    <property type="entry name" value="GntR"/>
    <property type="match status" value="1"/>
</dbReference>
<dbReference type="PROSITE" id="PS50949">
    <property type="entry name" value="HTH_GNTR"/>
    <property type="match status" value="1"/>
</dbReference>
<dbReference type="RefSeq" id="WP_055287583.1">
    <property type="nucleotide sequence ID" value="NZ_CABIXW010000005.1"/>
</dbReference>
<dbReference type="PANTHER" id="PTHR46577:SF1">
    <property type="entry name" value="HTH-TYPE TRANSCRIPTIONAL REGULATORY PROTEIN GABR"/>
    <property type="match status" value="1"/>
</dbReference>
<gene>
    <name evidence="7" type="primary">gabR_1</name>
    <name evidence="7" type="ORF">ERS852492_01980</name>
</gene>
<keyword evidence="4" id="KW-0238">DNA-binding</keyword>
<keyword evidence="5" id="KW-0804">Transcription</keyword>
<dbReference type="GO" id="GO:0003677">
    <property type="term" value="F:DNA binding"/>
    <property type="evidence" value="ECO:0007669"/>
    <property type="project" value="UniProtKB-KW"/>
</dbReference>
<dbReference type="SUPFAM" id="SSF53383">
    <property type="entry name" value="PLP-dependent transferases"/>
    <property type="match status" value="1"/>
</dbReference>
<evidence type="ECO:0000256" key="4">
    <source>
        <dbReference type="ARBA" id="ARBA00023125"/>
    </source>
</evidence>